<dbReference type="Gene3D" id="1.10.510.10">
    <property type="entry name" value="Transferase(Phosphotransferase) domain 1"/>
    <property type="match status" value="2"/>
</dbReference>
<dbReference type="FunFam" id="3.30.200.20:FF:000043">
    <property type="entry name" value="Wall-associated receptor kinase 2"/>
    <property type="match status" value="1"/>
</dbReference>
<dbReference type="PROSITE" id="PS50011">
    <property type="entry name" value="PROTEIN_KINASE_DOM"/>
    <property type="match status" value="1"/>
</dbReference>
<keyword evidence="3" id="KW-0808">Transferase</keyword>
<feature type="binding site" evidence="11">
    <location>
        <position position="465"/>
    </location>
    <ligand>
        <name>ATP</name>
        <dbReference type="ChEBI" id="CHEBI:30616"/>
    </ligand>
</feature>
<dbReference type="SUPFAM" id="SSF56112">
    <property type="entry name" value="Protein kinase-like (PK-like)"/>
    <property type="match status" value="1"/>
</dbReference>
<keyword evidence="2" id="KW-0723">Serine/threonine-protein kinase</keyword>
<dbReference type="PROSITE" id="PS00108">
    <property type="entry name" value="PROTEIN_KINASE_ST"/>
    <property type="match status" value="1"/>
</dbReference>
<evidence type="ECO:0000256" key="4">
    <source>
        <dbReference type="ARBA" id="ARBA00022692"/>
    </source>
</evidence>
<dbReference type="EMBL" id="LR862137">
    <property type="protein sequence ID" value="CAD1845114.1"/>
    <property type="molecule type" value="Genomic_DNA"/>
</dbReference>
<dbReference type="GO" id="GO:0007166">
    <property type="term" value="P:cell surface receptor signaling pathway"/>
    <property type="evidence" value="ECO:0007669"/>
    <property type="project" value="InterPro"/>
</dbReference>
<evidence type="ECO:0000256" key="6">
    <source>
        <dbReference type="ARBA" id="ARBA00022741"/>
    </source>
</evidence>
<evidence type="ECO:0000256" key="3">
    <source>
        <dbReference type="ARBA" id="ARBA00022679"/>
    </source>
</evidence>
<gene>
    <name evidence="15" type="ORF">CB5_LOCUS28325</name>
</gene>
<evidence type="ECO:0000256" key="1">
    <source>
        <dbReference type="ARBA" id="ARBA00004479"/>
    </source>
</evidence>
<sequence>MHIPPLFIVLHLVWLLVPASPSSSDSIDPSVLGMDAPSCNFDFPFGAPGFSQYRKGFEVSCDPSLTGSPSWLQVGSKQLQIMNISIAEGYVRTRITSSTWQCSRQDVAGANISLEGTPFTFSPTRNKLTVISCDTFVSFEDHRNSSVSVGCIAFCPSQLSVVDGACSGVGCCQAAIPVGLKSFDVQFYSVTDAIKGWWKLKVNNTLQPLTPSSSGHQRKGAPSIVFDPPDFENMTPLCSKVFIAEYEKFTFSKSDMLFGAAWDDTSLSMVLDWAIGNESCEEATRRNASDDYACIDENSICYDPPGRAGYRCNCSDGYQGNPYVAGGCQYIDECADRDKNNCTSKCLGDGTKDGSGCTKEAATTEIGLAVGLSAVALIFLGSLWIYWLLKKLRLGRLKRKYFMQNGGLLLQQRITSVRRATARIFTIEELERATNGFSKDRVIGRGGYGTVYKGILPNDQIIAIKRSKLVDESQIESFINEVAILSQINHKNVVKLLGCCLESQIPLLVYEFISNGTLFHHIHEKSNTVILWETRLRIATETAAALAYLHSRASIPIIHRDVKSANILLDESYTAKVADFGASSGAANGGEAGIVLSSETERNLASHFVMLLEGKRLWEVMDGRMVAEAGEMQMLSVADLARRCLSVKGEERPRMEEVAVELDALQRLMKQHLALRSSLKEGARPLAKPLTINDNNTIGEVSAEIHLLSCTDSL</sequence>
<evidence type="ECO:0000256" key="8">
    <source>
        <dbReference type="ARBA" id="ARBA00022840"/>
    </source>
</evidence>
<name>A0A6V7QPK2_ANACO</name>
<keyword evidence="4 12" id="KW-0812">Transmembrane</keyword>
<dbReference type="InterPro" id="IPR008271">
    <property type="entry name" value="Ser/Thr_kinase_AS"/>
</dbReference>
<keyword evidence="9 12" id="KW-1133">Transmembrane helix</keyword>
<dbReference type="GO" id="GO:0005886">
    <property type="term" value="C:plasma membrane"/>
    <property type="evidence" value="ECO:0007669"/>
    <property type="project" value="TreeGrafter"/>
</dbReference>
<evidence type="ECO:0000259" key="14">
    <source>
        <dbReference type="PROSITE" id="PS50011"/>
    </source>
</evidence>
<dbReference type="Pfam" id="PF00069">
    <property type="entry name" value="Pkinase"/>
    <property type="match status" value="1"/>
</dbReference>
<dbReference type="InterPro" id="IPR000719">
    <property type="entry name" value="Prot_kinase_dom"/>
</dbReference>
<accession>A0A6V7QPK2</accession>
<evidence type="ECO:0000256" key="13">
    <source>
        <dbReference type="SAM" id="SignalP"/>
    </source>
</evidence>
<evidence type="ECO:0000256" key="9">
    <source>
        <dbReference type="ARBA" id="ARBA00022989"/>
    </source>
</evidence>
<dbReference type="Gene3D" id="3.30.200.20">
    <property type="entry name" value="Phosphorylase Kinase, domain 1"/>
    <property type="match status" value="1"/>
</dbReference>
<proteinExistence type="predicted"/>
<dbReference type="PANTHER" id="PTHR27005">
    <property type="entry name" value="WALL-ASSOCIATED RECEPTOR KINASE-LIKE 21"/>
    <property type="match status" value="1"/>
</dbReference>
<dbReference type="SMART" id="SM00220">
    <property type="entry name" value="S_TKc"/>
    <property type="match status" value="1"/>
</dbReference>
<evidence type="ECO:0000256" key="10">
    <source>
        <dbReference type="ARBA" id="ARBA00023136"/>
    </source>
</evidence>
<dbReference type="InterPro" id="IPR011009">
    <property type="entry name" value="Kinase-like_dom_sf"/>
</dbReference>
<dbReference type="InterPro" id="IPR045274">
    <property type="entry name" value="WAK-like"/>
</dbReference>
<protein>
    <recommendedName>
        <fullName evidence="14">Protein kinase domain-containing protein</fullName>
    </recommendedName>
</protein>
<feature type="transmembrane region" description="Helical" evidence="12">
    <location>
        <begin position="366"/>
        <end position="389"/>
    </location>
</feature>
<dbReference type="AlphaFoldDB" id="A0A6V7QPK2"/>
<dbReference type="InterPro" id="IPR017441">
    <property type="entry name" value="Protein_kinase_ATP_BS"/>
</dbReference>
<keyword evidence="6 11" id="KW-0547">Nucleotide-binding</keyword>
<evidence type="ECO:0000313" key="15">
    <source>
        <dbReference type="EMBL" id="CAD1845114.1"/>
    </source>
</evidence>
<feature type="signal peptide" evidence="13">
    <location>
        <begin position="1"/>
        <end position="24"/>
    </location>
</feature>
<evidence type="ECO:0000256" key="11">
    <source>
        <dbReference type="PROSITE-ProRule" id="PRU10141"/>
    </source>
</evidence>
<feature type="domain" description="Protein kinase" evidence="14">
    <location>
        <begin position="437"/>
        <end position="714"/>
    </location>
</feature>
<dbReference type="PANTHER" id="PTHR27005:SF283">
    <property type="entry name" value="OS02G0633066 PROTEIN"/>
    <property type="match status" value="1"/>
</dbReference>
<evidence type="ECO:0000256" key="2">
    <source>
        <dbReference type="ARBA" id="ARBA00022527"/>
    </source>
</evidence>
<dbReference type="PROSITE" id="PS00107">
    <property type="entry name" value="PROTEIN_KINASE_ATP"/>
    <property type="match status" value="1"/>
</dbReference>
<keyword evidence="5 13" id="KW-0732">Signal</keyword>
<keyword evidence="10 12" id="KW-0472">Membrane</keyword>
<evidence type="ECO:0000256" key="12">
    <source>
        <dbReference type="SAM" id="Phobius"/>
    </source>
</evidence>
<reference evidence="15" key="1">
    <citation type="submission" date="2020-07" db="EMBL/GenBank/DDBJ databases">
        <authorList>
            <person name="Lin J."/>
        </authorList>
    </citation>
    <scope>NUCLEOTIDE SEQUENCE</scope>
</reference>
<dbReference type="GO" id="GO:0005524">
    <property type="term" value="F:ATP binding"/>
    <property type="evidence" value="ECO:0007669"/>
    <property type="project" value="UniProtKB-UniRule"/>
</dbReference>
<feature type="chain" id="PRO_5028032305" description="Protein kinase domain-containing protein" evidence="13">
    <location>
        <begin position="25"/>
        <end position="714"/>
    </location>
</feature>
<keyword evidence="7" id="KW-0418">Kinase</keyword>
<keyword evidence="8 11" id="KW-0067">ATP-binding</keyword>
<evidence type="ECO:0000256" key="5">
    <source>
        <dbReference type="ARBA" id="ARBA00022729"/>
    </source>
</evidence>
<comment type="subcellular location">
    <subcellularLocation>
        <location evidence="1">Membrane</location>
        <topology evidence="1">Single-pass type I membrane protein</topology>
    </subcellularLocation>
</comment>
<dbReference type="GO" id="GO:0004674">
    <property type="term" value="F:protein serine/threonine kinase activity"/>
    <property type="evidence" value="ECO:0007669"/>
    <property type="project" value="UniProtKB-KW"/>
</dbReference>
<evidence type="ECO:0000256" key="7">
    <source>
        <dbReference type="ARBA" id="ARBA00022777"/>
    </source>
</evidence>
<organism evidence="15">
    <name type="scientific">Ananas comosus var. bracteatus</name>
    <name type="common">red pineapple</name>
    <dbReference type="NCBI Taxonomy" id="296719"/>
    <lineage>
        <taxon>Eukaryota</taxon>
        <taxon>Viridiplantae</taxon>
        <taxon>Streptophyta</taxon>
        <taxon>Embryophyta</taxon>
        <taxon>Tracheophyta</taxon>
        <taxon>Spermatophyta</taxon>
        <taxon>Magnoliopsida</taxon>
        <taxon>Liliopsida</taxon>
        <taxon>Poales</taxon>
        <taxon>Bromeliaceae</taxon>
        <taxon>Bromelioideae</taxon>
        <taxon>Ananas</taxon>
    </lineage>
</organism>